<dbReference type="Gene3D" id="3.40.710.10">
    <property type="entry name" value="DD-peptidase/beta-lactamase superfamily"/>
    <property type="match status" value="1"/>
</dbReference>
<dbReference type="EC" id="3.4.16.4" evidence="3"/>
<dbReference type="PRINTS" id="PR00922">
    <property type="entry name" value="DADACBPTASE3"/>
</dbReference>
<gene>
    <name evidence="3" type="primary">dacB</name>
    <name evidence="3" type="ORF">FRY97_13935</name>
</gene>
<dbReference type="OrthoDB" id="9802627at2"/>
<evidence type="ECO:0000313" key="4">
    <source>
        <dbReference type="Proteomes" id="UP000321580"/>
    </source>
</evidence>
<comment type="similarity">
    <text evidence="1">Belongs to the peptidase S13 family.</text>
</comment>
<keyword evidence="4" id="KW-1185">Reference proteome</keyword>
<sequence length="543" mass="58798">MRRASVVKKMSYIQPRTGFFQRLSLSKMAKIEMALAGKNHSSPAMPPARQAQYCQPKNTLMLRALLSITLFCLTLAAQAQAPAAWQKAAEQLAASPQLEHGLAGIAVIDVATGKTVASTNGKLSIKPASNLKVLTTGTALALLGPDYRFETRLEYDGTIGPQGVLEGHLYLYGEGDPTLGSPLHEEASSRKALLEAWRMAIQKAGIREIRGQIIGDASLFGDQAYIPTWQWEDMGNYYAAGAWSLNWHENLHYLRFQQAQEGKPPQLKGTEPFVPGLSFTNSVVSGSPGSGDNAYIFGAPYQYERYVRGSIPAGHGEFTIKGALPNPPLLVAQELEQELRKIGVVTKGAAAIFNPKQGQRKVLHRHQSPTLAAIVMQANQKSVNLYCEVLLRAIGWRKGAAPTPEAGIKAMQEYWEGRGLDWGGVALDDGSGLSEANTVTANFLAAFMRKMALGPEGVYEAFLASLPLAGRTGSLKNTLKGTAAEGRLYAKTGTLERVRGLTGYTRSSSGALLAFSVIVNNYEGPGWEIRKAMERFLLSLCTQ</sequence>
<evidence type="ECO:0000256" key="2">
    <source>
        <dbReference type="ARBA" id="ARBA00022801"/>
    </source>
</evidence>
<comment type="caution">
    <text evidence="3">The sequence shown here is derived from an EMBL/GenBank/DDBJ whole genome shotgun (WGS) entry which is preliminary data.</text>
</comment>
<keyword evidence="3" id="KW-0121">Carboxypeptidase</keyword>
<reference evidence="3 4" key="1">
    <citation type="submission" date="2019-08" db="EMBL/GenBank/DDBJ databases">
        <title>Genome of Phaeodactylibacter luteus.</title>
        <authorList>
            <person name="Bowman J.P."/>
        </authorList>
    </citation>
    <scope>NUCLEOTIDE SEQUENCE [LARGE SCALE GENOMIC DNA]</scope>
    <source>
        <strain evidence="3 4">KCTC 42180</strain>
    </source>
</reference>
<dbReference type="EMBL" id="VOOR01000029">
    <property type="protein sequence ID" value="TXB62487.1"/>
    <property type="molecule type" value="Genomic_DNA"/>
</dbReference>
<dbReference type="PANTHER" id="PTHR30023:SF0">
    <property type="entry name" value="PENICILLIN-SENSITIVE CARBOXYPEPTIDASE A"/>
    <property type="match status" value="1"/>
</dbReference>
<dbReference type="InterPro" id="IPR000667">
    <property type="entry name" value="Peptidase_S13"/>
</dbReference>
<accession>A0A5C6RJU5</accession>
<evidence type="ECO:0000256" key="1">
    <source>
        <dbReference type="ARBA" id="ARBA00006096"/>
    </source>
</evidence>
<dbReference type="NCBIfam" id="TIGR00666">
    <property type="entry name" value="PBP4"/>
    <property type="match status" value="1"/>
</dbReference>
<dbReference type="AlphaFoldDB" id="A0A5C6RJU5"/>
<dbReference type="Proteomes" id="UP000321580">
    <property type="component" value="Unassembled WGS sequence"/>
</dbReference>
<dbReference type="GO" id="GO:0006508">
    <property type="term" value="P:proteolysis"/>
    <property type="evidence" value="ECO:0007669"/>
    <property type="project" value="InterPro"/>
</dbReference>
<name>A0A5C6RJU5_9BACT</name>
<dbReference type="GO" id="GO:0000270">
    <property type="term" value="P:peptidoglycan metabolic process"/>
    <property type="evidence" value="ECO:0007669"/>
    <property type="project" value="TreeGrafter"/>
</dbReference>
<dbReference type="InterPro" id="IPR012338">
    <property type="entry name" value="Beta-lactam/transpept-like"/>
</dbReference>
<protein>
    <submittedName>
        <fullName evidence="3">D-alanyl-D-alanine carboxypeptidase/D-alanyl-D-alanine-endopeptidase</fullName>
        <ecNumber evidence="3">3.4.16.4</ecNumber>
    </submittedName>
</protein>
<dbReference type="SUPFAM" id="SSF56601">
    <property type="entry name" value="beta-lactamase/transpeptidase-like"/>
    <property type="match status" value="1"/>
</dbReference>
<dbReference type="Pfam" id="PF02113">
    <property type="entry name" value="Peptidase_S13"/>
    <property type="match status" value="1"/>
</dbReference>
<keyword evidence="3" id="KW-0645">Protease</keyword>
<dbReference type="PANTHER" id="PTHR30023">
    <property type="entry name" value="D-ALANYL-D-ALANINE CARBOXYPEPTIDASE"/>
    <property type="match status" value="1"/>
</dbReference>
<keyword evidence="2 3" id="KW-0378">Hydrolase</keyword>
<evidence type="ECO:0000313" key="3">
    <source>
        <dbReference type="EMBL" id="TXB62487.1"/>
    </source>
</evidence>
<proteinExistence type="inferred from homology"/>
<organism evidence="3 4">
    <name type="scientific">Phaeodactylibacter luteus</name>
    <dbReference type="NCBI Taxonomy" id="1564516"/>
    <lineage>
        <taxon>Bacteria</taxon>
        <taxon>Pseudomonadati</taxon>
        <taxon>Bacteroidota</taxon>
        <taxon>Saprospiria</taxon>
        <taxon>Saprospirales</taxon>
        <taxon>Haliscomenobacteraceae</taxon>
        <taxon>Phaeodactylibacter</taxon>
    </lineage>
</organism>
<dbReference type="GO" id="GO:0009002">
    <property type="term" value="F:serine-type D-Ala-D-Ala carboxypeptidase activity"/>
    <property type="evidence" value="ECO:0007669"/>
    <property type="project" value="UniProtKB-EC"/>
</dbReference>
<dbReference type="Gene3D" id="3.50.80.20">
    <property type="entry name" value="D-Ala-D-Ala carboxypeptidase C, peptidase S13"/>
    <property type="match status" value="1"/>
</dbReference>